<keyword evidence="3" id="KW-1185">Reference proteome</keyword>
<dbReference type="Proteomes" id="UP000316603">
    <property type="component" value="Unassembled WGS sequence"/>
</dbReference>
<evidence type="ECO:0000256" key="1">
    <source>
        <dbReference type="SAM" id="Phobius"/>
    </source>
</evidence>
<feature type="transmembrane region" description="Helical" evidence="1">
    <location>
        <begin position="68"/>
        <end position="89"/>
    </location>
</feature>
<name>A0A561T7R1_9ACTN</name>
<dbReference type="OrthoDB" id="5187761at2"/>
<accession>A0A561T7R1</accession>
<feature type="transmembrane region" description="Helical" evidence="1">
    <location>
        <begin position="96"/>
        <end position="117"/>
    </location>
</feature>
<keyword evidence="1" id="KW-0812">Transmembrane</keyword>
<sequence length="161" mass="17834">MDVSTFYALFSTTCFTLVGLWWNVVQSHADWMRDRRLRRVVGGIYLSFLLPAVMGLFAQVGGTEQPSIWRGAFIALSVIGCASTLRLLARARGHHFLIWQQAAAALLYALIAVVGAFPDLARHVDLRPIQTEALLLIVLIILAHALVWRYMAGEGRAGEEA</sequence>
<feature type="transmembrane region" description="Helical" evidence="1">
    <location>
        <begin position="37"/>
        <end position="62"/>
    </location>
</feature>
<feature type="transmembrane region" description="Helical" evidence="1">
    <location>
        <begin position="6"/>
        <end position="25"/>
    </location>
</feature>
<keyword evidence="1" id="KW-0472">Membrane</keyword>
<dbReference type="EMBL" id="VIWV01000001">
    <property type="protein sequence ID" value="TWF83146.1"/>
    <property type="molecule type" value="Genomic_DNA"/>
</dbReference>
<protein>
    <submittedName>
        <fullName evidence="2">Uncharacterized protein</fullName>
    </submittedName>
</protein>
<gene>
    <name evidence="2" type="ORF">FHX78_1159</name>
</gene>
<dbReference type="RefSeq" id="WP_145865437.1">
    <property type="nucleotide sequence ID" value="NZ_BNCE01000015.1"/>
</dbReference>
<dbReference type="AlphaFoldDB" id="A0A561T7R1"/>
<keyword evidence="1" id="KW-1133">Transmembrane helix</keyword>
<organism evidence="2 3">
    <name type="scientific">Streptomyces capillispiralis</name>
    <dbReference type="NCBI Taxonomy" id="68182"/>
    <lineage>
        <taxon>Bacteria</taxon>
        <taxon>Bacillati</taxon>
        <taxon>Actinomycetota</taxon>
        <taxon>Actinomycetes</taxon>
        <taxon>Kitasatosporales</taxon>
        <taxon>Streptomycetaceae</taxon>
        <taxon>Streptomyces</taxon>
    </lineage>
</organism>
<reference evidence="2 3" key="1">
    <citation type="submission" date="2019-06" db="EMBL/GenBank/DDBJ databases">
        <title>Sequencing the genomes of 1000 actinobacteria strains.</title>
        <authorList>
            <person name="Klenk H.-P."/>
        </authorList>
    </citation>
    <scope>NUCLEOTIDE SEQUENCE [LARGE SCALE GENOMIC DNA]</scope>
    <source>
        <strain evidence="2 3">DSM 41695</strain>
    </source>
</reference>
<proteinExistence type="predicted"/>
<feature type="transmembrane region" description="Helical" evidence="1">
    <location>
        <begin position="129"/>
        <end position="148"/>
    </location>
</feature>
<evidence type="ECO:0000313" key="2">
    <source>
        <dbReference type="EMBL" id="TWF83146.1"/>
    </source>
</evidence>
<comment type="caution">
    <text evidence="2">The sequence shown here is derived from an EMBL/GenBank/DDBJ whole genome shotgun (WGS) entry which is preliminary data.</text>
</comment>
<evidence type="ECO:0000313" key="3">
    <source>
        <dbReference type="Proteomes" id="UP000316603"/>
    </source>
</evidence>